<feature type="binding site" evidence="7">
    <location>
        <position position="198"/>
    </location>
    <ligand>
        <name>substrate</name>
    </ligand>
</feature>
<evidence type="ECO:0000256" key="7">
    <source>
        <dbReference type="HAMAP-Rule" id="MF_00966"/>
    </source>
</evidence>
<dbReference type="PATRIC" id="fig|317.174.peg.3155"/>
<evidence type="ECO:0000259" key="9">
    <source>
        <dbReference type="Pfam" id="PF00479"/>
    </source>
</evidence>
<dbReference type="PROSITE" id="PS00069">
    <property type="entry name" value="G6P_DEHYDROGENASE"/>
    <property type="match status" value="1"/>
</dbReference>
<dbReference type="GO" id="GO:0009051">
    <property type="term" value="P:pentose-phosphate shunt, oxidative branch"/>
    <property type="evidence" value="ECO:0007669"/>
    <property type="project" value="TreeGrafter"/>
</dbReference>
<accession>A0A085V5V4</accession>
<dbReference type="Gene3D" id="3.30.360.10">
    <property type="entry name" value="Dihydrodipicolinate Reductase, domain 2"/>
    <property type="match status" value="1"/>
</dbReference>
<comment type="pathway">
    <text evidence="1 7">Carbohydrate degradation; pentose phosphate pathway; D-ribulose 5-phosphate from D-glucose 6-phosphate (oxidative stage): step 1/3.</text>
</comment>
<dbReference type="InterPro" id="IPR036291">
    <property type="entry name" value="NAD(P)-bd_dom_sf"/>
</dbReference>
<dbReference type="InterPro" id="IPR022675">
    <property type="entry name" value="G6P_DH_C"/>
</dbReference>
<dbReference type="SUPFAM" id="SSF51735">
    <property type="entry name" value="NAD(P)-binding Rossmann-fold domains"/>
    <property type="match status" value="1"/>
</dbReference>
<dbReference type="GO" id="GO:0050661">
    <property type="term" value="F:NADP binding"/>
    <property type="evidence" value="ECO:0007669"/>
    <property type="project" value="UniProtKB-UniRule"/>
</dbReference>
<dbReference type="PIRSF" id="PIRSF000110">
    <property type="entry name" value="G6PD"/>
    <property type="match status" value="1"/>
</dbReference>
<evidence type="ECO:0000256" key="1">
    <source>
        <dbReference type="ARBA" id="ARBA00004937"/>
    </source>
</evidence>
<dbReference type="GO" id="GO:0004345">
    <property type="term" value="F:glucose-6-phosphate dehydrogenase activity"/>
    <property type="evidence" value="ECO:0007669"/>
    <property type="project" value="UniProtKB-UniRule"/>
</dbReference>
<feature type="region of interest" description="Disordered" evidence="8">
    <location>
        <begin position="307"/>
        <end position="330"/>
    </location>
</feature>
<dbReference type="InterPro" id="IPR019796">
    <property type="entry name" value="G6P_DH_AS"/>
</dbReference>
<keyword evidence="5 7" id="KW-0560">Oxidoreductase</keyword>
<comment type="caution">
    <text evidence="11">The sequence shown here is derived from an EMBL/GenBank/DDBJ whole genome shotgun (WGS) entry which is preliminary data.</text>
</comment>
<organism evidence="11 12">
    <name type="scientific">Pseudomonas syringae</name>
    <dbReference type="NCBI Taxonomy" id="317"/>
    <lineage>
        <taxon>Bacteria</taxon>
        <taxon>Pseudomonadati</taxon>
        <taxon>Pseudomonadota</taxon>
        <taxon>Gammaproteobacteria</taxon>
        <taxon>Pseudomonadales</taxon>
        <taxon>Pseudomonadaceae</taxon>
        <taxon>Pseudomonas</taxon>
    </lineage>
</organism>
<dbReference type="EMBL" id="JPQT01000108">
    <property type="protein sequence ID" value="KFE50817.1"/>
    <property type="molecule type" value="Genomic_DNA"/>
</dbReference>
<dbReference type="GO" id="GO:0005829">
    <property type="term" value="C:cytosol"/>
    <property type="evidence" value="ECO:0007669"/>
    <property type="project" value="TreeGrafter"/>
</dbReference>
<dbReference type="SUPFAM" id="SSF55347">
    <property type="entry name" value="Glyceraldehyde-3-phosphate dehydrogenase-like, C-terminal domain"/>
    <property type="match status" value="1"/>
</dbReference>
<dbReference type="PRINTS" id="PR00079">
    <property type="entry name" value="G6PDHDRGNASE"/>
</dbReference>
<evidence type="ECO:0000313" key="12">
    <source>
        <dbReference type="Proteomes" id="UP000028643"/>
    </source>
</evidence>
<feature type="active site" description="Proton acceptor" evidence="7">
    <location>
        <position position="260"/>
    </location>
</feature>
<keyword evidence="6 7" id="KW-0119">Carbohydrate metabolism</keyword>
<dbReference type="PANTHER" id="PTHR23429:SF0">
    <property type="entry name" value="GLUCOSE-6-PHOSPHATE 1-DEHYDROGENASE"/>
    <property type="match status" value="1"/>
</dbReference>
<dbReference type="AlphaFoldDB" id="A0A085V5V4"/>
<dbReference type="PANTHER" id="PTHR23429">
    <property type="entry name" value="GLUCOSE-6-PHOSPHATE 1-DEHYDROGENASE G6PD"/>
    <property type="match status" value="1"/>
</dbReference>
<dbReference type="HAMAP" id="MF_00966">
    <property type="entry name" value="G6PD"/>
    <property type="match status" value="1"/>
</dbReference>
<dbReference type="Proteomes" id="UP000028643">
    <property type="component" value="Unassembled WGS sequence"/>
</dbReference>
<evidence type="ECO:0000256" key="3">
    <source>
        <dbReference type="ARBA" id="ARBA00022526"/>
    </source>
</evidence>
<dbReference type="Gene3D" id="3.40.50.720">
    <property type="entry name" value="NAD(P)-binding Rossmann-like Domain"/>
    <property type="match status" value="1"/>
</dbReference>
<protein>
    <recommendedName>
        <fullName evidence="7">Glucose-6-phosphate 1-dehydrogenase</fullName>
        <shortName evidence="7">G6PD</shortName>
        <ecNumber evidence="7">1.1.1.49</ecNumber>
    </recommendedName>
</protein>
<dbReference type="NCBIfam" id="TIGR00871">
    <property type="entry name" value="zwf"/>
    <property type="match status" value="1"/>
</dbReference>
<dbReference type="RefSeq" id="WP_020293884.1">
    <property type="nucleotide sequence ID" value="NZ_JPQT01000108.1"/>
</dbReference>
<feature type="binding site" evidence="7">
    <location>
        <position position="168"/>
    </location>
    <ligand>
        <name>NADP(+)</name>
        <dbReference type="ChEBI" id="CHEBI:58349"/>
    </ligand>
</feature>
<feature type="binding site" evidence="7">
    <location>
        <position position="255"/>
    </location>
    <ligand>
        <name>substrate</name>
    </ligand>
</feature>
<dbReference type="Pfam" id="PF02781">
    <property type="entry name" value="G6PD_C"/>
    <property type="match status" value="1"/>
</dbReference>
<feature type="binding site" evidence="7">
    <location>
        <begin position="108"/>
        <end position="109"/>
    </location>
    <ligand>
        <name>NADP(+)</name>
        <dbReference type="ChEBI" id="CHEBI:58349"/>
    </ligand>
</feature>
<reference evidence="11 12" key="1">
    <citation type="submission" date="2014-07" db="EMBL/GenBank/DDBJ databases">
        <title>Draft Genome Sequences of Environmental Pseudomonas syringae strains.</title>
        <authorList>
            <person name="Baltrus D.A."/>
            <person name="Berge O."/>
            <person name="Morris C."/>
        </authorList>
    </citation>
    <scope>NUCLEOTIDE SEQUENCE [LARGE SCALE GENOMIC DNA]</scope>
    <source>
        <strain evidence="11 12">CEB003</strain>
    </source>
</reference>
<feature type="binding site" evidence="7">
    <location>
        <position position="360"/>
    </location>
    <ligand>
        <name>substrate</name>
    </ligand>
</feature>
<comment type="caution">
    <text evidence="7">Lacks conserved residue(s) required for the propagation of feature annotation.</text>
</comment>
<comment type="catalytic activity">
    <reaction evidence="7">
        <text>D-glucose 6-phosphate + NADP(+) = 6-phospho-D-glucono-1,5-lactone + NADPH + H(+)</text>
        <dbReference type="Rhea" id="RHEA:15841"/>
        <dbReference type="ChEBI" id="CHEBI:15378"/>
        <dbReference type="ChEBI" id="CHEBI:57783"/>
        <dbReference type="ChEBI" id="CHEBI:57955"/>
        <dbReference type="ChEBI" id="CHEBI:58349"/>
        <dbReference type="ChEBI" id="CHEBI:61548"/>
        <dbReference type="EC" id="1.1.1.49"/>
    </reaction>
</comment>
<keyword evidence="3 7" id="KW-0313">Glucose metabolism</keyword>
<dbReference type="InterPro" id="IPR022674">
    <property type="entry name" value="G6P_DH_NAD-bd"/>
</dbReference>
<name>A0A085V5V4_PSESX</name>
<feature type="binding site" evidence="7">
    <location>
        <position position="236"/>
    </location>
    <ligand>
        <name>substrate</name>
    </ligand>
</feature>
<gene>
    <name evidence="7" type="primary">zwf</name>
    <name evidence="11" type="ORF">IV02_15440</name>
</gene>
<dbReference type="EC" id="1.1.1.49" evidence="7"/>
<keyword evidence="4 7" id="KW-0521">NADP</keyword>
<feature type="domain" description="Glucose-6-phosphate dehydrogenase C-terminal" evidence="10">
    <location>
        <begin position="210"/>
        <end position="506"/>
    </location>
</feature>
<evidence type="ECO:0000259" key="10">
    <source>
        <dbReference type="Pfam" id="PF02781"/>
    </source>
</evidence>
<feature type="binding site" evidence="7">
    <location>
        <position position="202"/>
    </location>
    <ligand>
        <name>substrate</name>
    </ligand>
</feature>
<evidence type="ECO:0000313" key="11">
    <source>
        <dbReference type="EMBL" id="KFE50817.1"/>
    </source>
</evidence>
<feature type="compositionally biased region" description="Basic and acidic residues" evidence="8">
    <location>
        <begin position="312"/>
        <end position="330"/>
    </location>
</feature>
<evidence type="ECO:0000256" key="5">
    <source>
        <dbReference type="ARBA" id="ARBA00023002"/>
    </source>
</evidence>
<evidence type="ECO:0000256" key="8">
    <source>
        <dbReference type="SAM" id="MobiDB-lite"/>
    </source>
</evidence>
<evidence type="ECO:0000256" key="6">
    <source>
        <dbReference type="ARBA" id="ARBA00023277"/>
    </source>
</evidence>
<feature type="domain" description="Glucose-6-phosphate dehydrogenase NAD-binding" evidence="9">
    <location>
        <begin position="22"/>
        <end position="207"/>
    </location>
</feature>
<evidence type="ECO:0000256" key="2">
    <source>
        <dbReference type="ARBA" id="ARBA00009975"/>
    </source>
</evidence>
<dbReference type="UniPathway" id="UPA00115">
    <property type="reaction ID" value="UER00408"/>
</dbReference>
<dbReference type="Pfam" id="PF00479">
    <property type="entry name" value="G6PD_N"/>
    <property type="match status" value="1"/>
</dbReference>
<comment type="function">
    <text evidence="7">Catalyzes the oxidation of glucose 6-phosphate to 6-phosphogluconolactone.</text>
</comment>
<dbReference type="GO" id="GO:0006006">
    <property type="term" value="P:glucose metabolic process"/>
    <property type="evidence" value="ECO:0007669"/>
    <property type="project" value="UniProtKB-KW"/>
</dbReference>
<sequence>MGLSRSSSQQTPVVAPPTTLFLFGAHGDLVKRLLMPALYNLFRDGLVDDNLHIVGVDHNAISDADFAKKLEDFIRQEAAGKVAEGGKEPLDAELWERLASRISYVQGDFLDDSTYADIGSKIESTGTGNAVFYLATAPRFFSEVAQRLGSSGLLVESEEAFRRVVIEKPFGSDLPSAVALNACLLKVMSEKQIYRIDHYLGKETVQNILVSRFSNGLFESFWNNHYIDHVQITAAETVGVETRGSFYEHTGALRDMVPNHLFQLLAMVAMEPPAAFGADAVRGEKAKVVGAIRPWSEQEALANSVRGQYAENSKDGKDIPGYRQESKVEPDSTTETFVALKVMVDNWRWVGVPFYLRTGKRMGVRSTEIAISFKPAPYAQFRDTEVDRLKPNFLRIQIQPNEGMWFDLFAKRPGPTLDMEDIELGFAYKDFFEMQPSTGYETLIYDCLTGDQTLFQRADNIENGWRAVQPFLDAWQKNPQVEFYKAGEDGPAAADDLLARDGREWRDIDV</sequence>
<dbReference type="InterPro" id="IPR001282">
    <property type="entry name" value="G6P_DH"/>
</dbReference>
<comment type="similarity">
    <text evidence="2 7">Belongs to the glucose-6-phosphate dehydrogenase family.</text>
</comment>
<evidence type="ECO:0000256" key="4">
    <source>
        <dbReference type="ARBA" id="ARBA00022857"/>
    </source>
</evidence>
<proteinExistence type="inferred from homology"/>